<protein>
    <submittedName>
        <fullName evidence="2">Uncharacterized protein</fullName>
    </submittedName>
</protein>
<keyword evidence="3" id="KW-1185">Reference proteome</keyword>
<name>F0XT70_GROCL</name>
<dbReference type="AlphaFoldDB" id="F0XT70"/>
<feature type="compositionally biased region" description="Low complexity" evidence="1">
    <location>
        <begin position="136"/>
        <end position="148"/>
    </location>
</feature>
<sequence length="157" mass="17452">MDDIGSCCEIRVQSRLPSRLAGPADVATVANYLLHRHTVFKTLVAHRQYEHVAPQIGGQLVRKTRRLLAALKSGKSPSARSGGGPLRKFWCTIGMCAMFPGVPEANQPPQASILASSPQEDERRQRDRWPGEYNNRQQQKGRSQSSRQLENEISSTS</sequence>
<dbReference type="RefSeq" id="XP_014168674.1">
    <property type="nucleotide sequence ID" value="XM_014313199.1"/>
</dbReference>
<feature type="compositionally biased region" description="Basic and acidic residues" evidence="1">
    <location>
        <begin position="120"/>
        <end position="130"/>
    </location>
</feature>
<dbReference type="EMBL" id="GL629997">
    <property type="protein sequence ID" value="EFW99191.1"/>
    <property type="molecule type" value="Genomic_DNA"/>
</dbReference>
<accession>F0XT70</accession>
<dbReference type="HOGENOM" id="CLU_1678092_0_0_1"/>
<evidence type="ECO:0000256" key="1">
    <source>
        <dbReference type="SAM" id="MobiDB-lite"/>
    </source>
</evidence>
<evidence type="ECO:0000313" key="2">
    <source>
        <dbReference type="EMBL" id="EFW99191.1"/>
    </source>
</evidence>
<gene>
    <name evidence="2" type="ORF">CMQ_5612</name>
</gene>
<reference evidence="2 3" key="1">
    <citation type="journal article" date="2011" name="Proc. Natl. Acad. Sci. U.S.A.">
        <title>Genome and transcriptome analyses of the mountain pine beetle-fungal symbiont Grosmannia clavigera, a lodgepole pine pathogen.</title>
        <authorList>
            <person name="DiGuistini S."/>
            <person name="Wang Y."/>
            <person name="Liao N.Y."/>
            <person name="Taylor G."/>
            <person name="Tanguay P."/>
            <person name="Feau N."/>
            <person name="Henrissat B."/>
            <person name="Chan S.K."/>
            <person name="Hesse-Orce U."/>
            <person name="Alamouti S.M."/>
            <person name="Tsui C.K.M."/>
            <person name="Docking R.T."/>
            <person name="Levasseur A."/>
            <person name="Haridas S."/>
            <person name="Robertson G."/>
            <person name="Birol I."/>
            <person name="Holt R.A."/>
            <person name="Marra M.A."/>
            <person name="Hamelin R.C."/>
            <person name="Hirst M."/>
            <person name="Jones S.J.M."/>
            <person name="Bohlmann J."/>
            <person name="Breuil C."/>
        </authorList>
    </citation>
    <scope>NUCLEOTIDE SEQUENCE [LARGE SCALE GENOMIC DNA]</scope>
    <source>
        <strain evidence="3">kw1407 / UAMH 11150</strain>
    </source>
</reference>
<dbReference type="InParanoid" id="F0XT70"/>
<feature type="region of interest" description="Disordered" evidence="1">
    <location>
        <begin position="106"/>
        <end position="157"/>
    </location>
</feature>
<dbReference type="Proteomes" id="UP000007796">
    <property type="component" value="Unassembled WGS sequence"/>
</dbReference>
<evidence type="ECO:0000313" key="3">
    <source>
        <dbReference type="Proteomes" id="UP000007796"/>
    </source>
</evidence>
<feature type="compositionally biased region" description="Polar residues" evidence="1">
    <location>
        <begin position="107"/>
        <end position="118"/>
    </location>
</feature>
<dbReference type="GeneID" id="25978954"/>
<proteinExistence type="predicted"/>
<organism evidence="3">
    <name type="scientific">Grosmannia clavigera (strain kw1407 / UAMH 11150)</name>
    <name type="common">Blue stain fungus</name>
    <name type="synonym">Graphiocladiella clavigera</name>
    <dbReference type="NCBI Taxonomy" id="655863"/>
    <lineage>
        <taxon>Eukaryota</taxon>
        <taxon>Fungi</taxon>
        <taxon>Dikarya</taxon>
        <taxon>Ascomycota</taxon>
        <taxon>Pezizomycotina</taxon>
        <taxon>Sordariomycetes</taxon>
        <taxon>Sordariomycetidae</taxon>
        <taxon>Ophiostomatales</taxon>
        <taxon>Ophiostomataceae</taxon>
        <taxon>Leptographium</taxon>
    </lineage>
</organism>